<feature type="region of interest" description="Disordered" evidence="2">
    <location>
        <begin position="1"/>
        <end position="34"/>
    </location>
</feature>
<reference evidence="3" key="1">
    <citation type="submission" date="2020-01" db="EMBL/GenBank/DDBJ databases">
        <authorList>
            <consortium name="DOE Joint Genome Institute"/>
            <person name="Haridas S."/>
            <person name="Albert R."/>
            <person name="Binder M."/>
            <person name="Bloem J."/>
            <person name="Labutti K."/>
            <person name="Salamov A."/>
            <person name="Andreopoulos B."/>
            <person name="Baker S.E."/>
            <person name="Barry K."/>
            <person name="Bills G."/>
            <person name="Bluhm B.H."/>
            <person name="Cannon C."/>
            <person name="Castanera R."/>
            <person name="Culley D.E."/>
            <person name="Daum C."/>
            <person name="Ezra D."/>
            <person name="Gonzalez J.B."/>
            <person name="Henrissat B."/>
            <person name="Kuo A."/>
            <person name="Liang C."/>
            <person name="Lipzen A."/>
            <person name="Lutzoni F."/>
            <person name="Magnuson J."/>
            <person name="Mondo S."/>
            <person name="Nolan M."/>
            <person name="Ohm R."/>
            <person name="Pangilinan J."/>
            <person name="Park H.-J."/>
            <person name="Ramirez L."/>
            <person name="Alfaro M."/>
            <person name="Sun H."/>
            <person name="Tritt A."/>
            <person name="Yoshinaga Y."/>
            <person name="Zwiers L.-H."/>
            <person name="Turgeon B.G."/>
            <person name="Goodwin S.B."/>
            <person name="Spatafora J.W."/>
            <person name="Crous P.W."/>
            <person name="Grigoriev I.V."/>
        </authorList>
    </citation>
    <scope>NUCLEOTIDE SEQUENCE</scope>
    <source>
        <strain evidence="3">CBS 394.84</strain>
    </source>
</reference>
<dbReference type="GeneID" id="63846217"/>
<dbReference type="RefSeq" id="XP_040785560.1">
    <property type="nucleotide sequence ID" value="XM_040928965.1"/>
</dbReference>
<keyword evidence="1" id="KW-0175">Coiled coil</keyword>
<gene>
    <name evidence="3" type="ORF">K460DRAFT_287417</name>
</gene>
<protein>
    <submittedName>
        <fullName evidence="3">Uncharacterized protein</fullName>
    </submittedName>
</protein>
<evidence type="ECO:0000313" key="4">
    <source>
        <dbReference type="Proteomes" id="UP000800039"/>
    </source>
</evidence>
<evidence type="ECO:0000256" key="2">
    <source>
        <dbReference type="SAM" id="MobiDB-lite"/>
    </source>
</evidence>
<dbReference type="OrthoDB" id="3926908at2759"/>
<dbReference type="Proteomes" id="UP000800039">
    <property type="component" value="Unassembled WGS sequence"/>
</dbReference>
<sequence length="186" mass="20975">MSPEDTVMSNAPLTPGDEPEPQNPVVDFSPATVPYDENFENSLMEVILNPPENDLSRTPSRQPHMIPASQLPIPLSSHLRTHTSPIPGLYLTHPNGYHTGGPAPASHTVRDFADKFIQEHGIEDAGQLERVVEDVIREKTKEASERMERRSEAVERNRTVERELEDLRLQRSAELRVMERVKGGKR</sequence>
<feature type="coiled-coil region" evidence="1">
    <location>
        <begin position="137"/>
        <end position="170"/>
    </location>
</feature>
<comment type="caution">
    <text evidence="3">The sequence shown here is derived from an EMBL/GenBank/DDBJ whole genome shotgun (WGS) entry which is preliminary data.</text>
</comment>
<evidence type="ECO:0000256" key="1">
    <source>
        <dbReference type="SAM" id="Coils"/>
    </source>
</evidence>
<name>A0A9P4GCQ2_9PLEO</name>
<keyword evidence="4" id="KW-1185">Reference proteome</keyword>
<organism evidence="3 4">
    <name type="scientific">Cucurbitaria berberidis CBS 394.84</name>
    <dbReference type="NCBI Taxonomy" id="1168544"/>
    <lineage>
        <taxon>Eukaryota</taxon>
        <taxon>Fungi</taxon>
        <taxon>Dikarya</taxon>
        <taxon>Ascomycota</taxon>
        <taxon>Pezizomycotina</taxon>
        <taxon>Dothideomycetes</taxon>
        <taxon>Pleosporomycetidae</taxon>
        <taxon>Pleosporales</taxon>
        <taxon>Pleosporineae</taxon>
        <taxon>Cucurbitariaceae</taxon>
        <taxon>Cucurbitaria</taxon>
    </lineage>
</organism>
<evidence type="ECO:0000313" key="3">
    <source>
        <dbReference type="EMBL" id="KAF1842997.1"/>
    </source>
</evidence>
<proteinExistence type="predicted"/>
<accession>A0A9P4GCQ2</accession>
<dbReference type="EMBL" id="ML976617">
    <property type="protein sequence ID" value="KAF1842997.1"/>
    <property type="molecule type" value="Genomic_DNA"/>
</dbReference>
<dbReference type="AlphaFoldDB" id="A0A9P4GCQ2"/>